<proteinExistence type="predicted"/>
<protein>
    <submittedName>
        <fullName evidence="1">Uncharacterized protein</fullName>
    </submittedName>
</protein>
<dbReference type="InterPro" id="IPR046662">
    <property type="entry name" value="DUF6771"/>
</dbReference>
<dbReference type="Pfam" id="PF20561">
    <property type="entry name" value="DUF6771"/>
    <property type="match status" value="1"/>
</dbReference>
<dbReference type="EMBL" id="CP084930">
    <property type="protein sequence ID" value="USI73521.1"/>
    <property type="molecule type" value="Genomic_DNA"/>
</dbReference>
<accession>A0ABY4X9V3</accession>
<keyword evidence="2" id="KW-1185">Reference proteome</keyword>
<sequence length="55" mass="6317">MTDQQFTRIANIVQRAPEWIRHDLLSKDPGVRRRAEEALAAMIAAGLRTDIERTQ</sequence>
<evidence type="ECO:0000313" key="1">
    <source>
        <dbReference type="EMBL" id="USI73521.1"/>
    </source>
</evidence>
<dbReference type="RefSeq" id="WP_252167332.1">
    <property type="nucleotide sequence ID" value="NZ_CP084930.1"/>
</dbReference>
<gene>
    <name evidence="1" type="ORF">LHA26_03300</name>
</gene>
<reference evidence="1" key="1">
    <citation type="journal article" date="2022" name="Toxins">
        <title>Genomic Analysis of Sphingopyxis sp. USTB-05 for Biodegrading Cyanobacterial Hepatotoxins.</title>
        <authorList>
            <person name="Liu C."/>
            <person name="Xu Q."/>
            <person name="Zhao Z."/>
            <person name="Zhang H."/>
            <person name="Liu X."/>
            <person name="Yin C."/>
            <person name="Liu Y."/>
            <person name="Yan H."/>
        </authorList>
    </citation>
    <scope>NUCLEOTIDE SEQUENCE</scope>
    <source>
        <strain evidence="1">NBD5</strain>
    </source>
</reference>
<organism evidence="1 2">
    <name type="scientific">Sphingomonas morindae</name>
    <dbReference type="NCBI Taxonomy" id="1541170"/>
    <lineage>
        <taxon>Bacteria</taxon>
        <taxon>Pseudomonadati</taxon>
        <taxon>Pseudomonadota</taxon>
        <taxon>Alphaproteobacteria</taxon>
        <taxon>Sphingomonadales</taxon>
        <taxon>Sphingomonadaceae</taxon>
        <taxon>Sphingomonas</taxon>
    </lineage>
</organism>
<dbReference type="Proteomes" id="UP001056937">
    <property type="component" value="Chromosome 1"/>
</dbReference>
<name>A0ABY4X9V3_9SPHN</name>
<evidence type="ECO:0000313" key="2">
    <source>
        <dbReference type="Proteomes" id="UP001056937"/>
    </source>
</evidence>